<feature type="transmembrane region" description="Helical" evidence="10">
    <location>
        <begin position="5"/>
        <end position="25"/>
    </location>
</feature>
<dbReference type="InterPro" id="IPR045070">
    <property type="entry name" value="MATE_MepA-like"/>
</dbReference>
<dbReference type="Pfam" id="PF01554">
    <property type="entry name" value="MatE"/>
    <property type="match status" value="2"/>
</dbReference>
<feature type="transmembrane region" description="Helical" evidence="10">
    <location>
        <begin position="303"/>
        <end position="324"/>
    </location>
</feature>
<feature type="transmembrane region" description="Helical" evidence="10">
    <location>
        <begin position="260"/>
        <end position="283"/>
    </location>
</feature>
<dbReference type="InterPro" id="IPR051327">
    <property type="entry name" value="MATE_MepA_subfamily"/>
</dbReference>
<evidence type="ECO:0000256" key="4">
    <source>
        <dbReference type="ARBA" id="ARBA00022448"/>
    </source>
</evidence>
<dbReference type="AlphaFoldDB" id="A0A5Q2N792"/>
<evidence type="ECO:0000256" key="9">
    <source>
        <dbReference type="ARBA" id="ARBA00023251"/>
    </source>
</evidence>
<comment type="similarity">
    <text evidence="2">Belongs to the multi antimicrobial extrusion (MATE) (TC 2.A.66.1) family. MepA subfamily.</text>
</comment>
<feature type="transmembrane region" description="Helical" evidence="10">
    <location>
        <begin position="344"/>
        <end position="363"/>
    </location>
</feature>
<keyword evidence="9" id="KW-0046">Antibiotic resistance</keyword>
<feature type="transmembrane region" description="Helical" evidence="10">
    <location>
        <begin position="125"/>
        <end position="146"/>
    </location>
</feature>
<dbReference type="KEGG" id="hcv:FTV88_3361"/>
<organism evidence="11 12">
    <name type="scientific">Heliorestis convoluta</name>
    <dbReference type="NCBI Taxonomy" id="356322"/>
    <lineage>
        <taxon>Bacteria</taxon>
        <taxon>Bacillati</taxon>
        <taxon>Bacillota</taxon>
        <taxon>Clostridia</taxon>
        <taxon>Eubacteriales</taxon>
        <taxon>Heliobacteriaceae</taxon>
        <taxon>Heliorestis</taxon>
    </lineage>
</organism>
<gene>
    <name evidence="11" type="ORF">FTV88_3361</name>
</gene>
<evidence type="ECO:0000256" key="5">
    <source>
        <dbReference type="ARBA" id="ARBA00022475"/>
    </source>
</evidence>
<keyword evidence="8 10" id="KW-0472">Membrane</keyword>
<evidence type="ECO:0000313" key="11">
    <source>
        <dbReference type="EMBL" id="QGG49426.1"/>
    </source>
</evidence>
<dbReference type="InterPro" id="IPR048279">
    <property type="entry name" value="MdtK-like"/>
</dbReference>
<dbReference type="Proteomes" id="UP000366051">
    <property type="component" value="Chromosome"/>
</dbReference>
<dbReference type="InterPro" id="IPR002528">
    <property type="entry name" value="MATE_fam"/>
</dbReference>
<dbReference type="CDD" id="cd13143">
    <property type="entry name" value="MATE_MepA_like"/>
    <property type="match status" value="1"/>
</dbReference>
<evidence type="ECO:0000256" key="1">
    <source>
        <dbReference type="ARBA" id="ARBA00004651"/>
    </source>
</evidence>
<sequence>MRKLFFSYLIPSVLGMFLMSINIVLDGIFVSHGVGPHGLAGVNVAFPAFSIFFSISLWIGVGGATLYSIALGQKELQQARVIFTHSFFLAISIIGLLLLVSLWQVDRLAVFFGANEVIMPYVIDYLSILLMFGIIYVLENILSLFVRNDGNPYLATGALIATSLFNIIFNYLFIFQFGWGVKGAAYATILSTVIGFCVLLAHFFRPGSHLKLVKTSLSRPVVGEIFTIGFPSFVAEISIAAAMIGYNVTFMKFLGEIGVAAYAIVNYIHLVMLLLFIGVGLALQPIASFHYGAALLERMHSSLRLALQTALSMGAIALIIGWFFADGLVALFDVPTEALYNLTVQGISLFFLSYLFLGYNLVYAYYYQSTGQIRLSILITLSRGFILVLLFLWLLPPWLGLYGIWLAIPVAEACTSAFIFLYNRKFGVKRSLTERNAS</sequence>
<keyword evidence="5" id="KW-1003">Cell membrane</keyword>
<feature type="transmembrane region" description="Helical" evidence="10">
    <location>
        <begin position="183"/>
        <end position="204"/>
    </location>
</feature>
<keyword evidence="7 10" id="KW-1133">Transmembrane helix</keyword>
<dbReference type="GO" id="GO:0046677">
    <property type="term" value="P:response to antibiotic"/>
    <property type="evidence" value="ECO:0007669"/>
    <property type="project" value="UniProtKB-KW"/>
</dbReference>
<evidence type="ECO:0000256" key="7">
    <source>
        <dbReference type="ARBA" id="ARBA00022989"/>
    </source>
</evidence>
<feature type="transmembrane region" description="Helical" evidence="10">
    <location>
        <begin position="375"/>
        <end position="395"/>
    </location>
</feature>
<reference evidence="12" key="1">
    <citation type="submission" date="2019-11" db="EMBL/GenBank/DDBJ databases">
        <title>Genome sequence of Heliorestis convoluta strain HH, an alkaliphilic and minimalistic phototrophic bacterium from a soda lake in Egypt.</title>
        <authorList>
            <person name="Dewey E.D."/>
            <person name="Stokes L.M."/>
            <person name="Burchell B.M."/>
            <person name="Shaffer K.N."/>
            <person name="Huntington A.M."/>
            <person name="Baker J.M."/>
            <person name="Nadendla S."/>
            <person name="Giglio M.G."/>
            <person name="Touchman J.W."/>
            <person name="Blankenship R.E."/>
            <person name="Madigan M.T."/>
            <person name="Sattley W.M."/>
        </authorList>
    </citation>
    <scope>NUCLEOTIDE SEQUENCE [LARGE SCALE GENOMIC DNA]</scope>
    <source>
        <strain evidence="12">HH</strain>
    </source>
</reference>
<keyword evidence="6 10" id="KW-0812">Transmembrane</keyword>
<feature type="transmembrane region" description="Helical" evidence="10">
    <location>
        <begin position="401"/>
        <end position="422"/>
    </location>
</feature>
<dbReference type="PANTHER" id="PTHR43823:SF4">
    <property type="entry name" value="SPORULATION PROTEIN YKVU"/>
    <property type="match status" value="1"/>
</dbReference>
<dbReference type="RefSeq" id="WP_153726419.1">
    <property type="nucleotide sequence ID" value="NZ_CP045875.1"/>
</dbReference>
<evidence type="ECO:0000256" key="10">
    <source>
        <dbReference type="SAM" id="Phobius"/>
    </source>
</evidence>
<dbReference type="GO" id="GO:0005886">
    <property type="term" value="C:plasma membrane"/>
    <property type="evidence" value="ECO:0007669"/>
    <property type="project" value="UniProtKB-SubCell"/>
</dbReference>
<dbReference type="OrthoDB" id="9811110at2"/>
<proteinExistence type="inferred from homology"/>
<dbReference type="GO" id="GO:0015297">
    <property type="term" value="F:antiporter activity"/>
    <property type="evidence" value="ECO:0007669"/>
    <property type="project" value="InterPro"/>
</dbReference>
<evidence type="ECO:0000256" key="8">
    <source>
        <dbReference type="ARBA" id="ARBA00023136"/>
    </source>
</evidence>
<dbReference type="PIRSF" id="PIRSF006603">
    <property type="entry name" value="DinF"/>
    <property type="match status" value="1"/>
</dbReference>
<feature type="transmembrane region" description="Helical" evidence="10">
    <location>
        <begin position="81"/>
        <end position="105"/>
    </location>
</feature>
<dbReference type="PANTHER" id="PTHR43823">
    <property type="entry name" value="SPORULATION PROTEIN YKVU"/>
    <property type="match status" value="1"/>
</dbReference>
<feature type="transmembrane region" description="Helical" evidence="10">
    <location>
        <begin position="225"/>
        <end position="248"/>
    </location>
</feature>
<evidence type="ECO:0000256" key="6">
    <source>
        <dbReference type="ARBA" id="ARBA00022692"/>
    </source>
</evidence>
<protein>
    <recommendedName>
        <fullName evidence="3">Multidrug export protein MepA</fullName>
    </recommendedName>
</protein>
<keyword evidence="4" id="KW-0813">Transport</keyword>
<evidence type="ECO:0000256" key="2">
    <source>
        <dbReference type="ARBA" id="ARBA00008417"/>
    </source>
</evidence>
<dbReference type="EMBL" id="CP045875">
    <property type="protein sequence ID" value="QGG49426.1"/>
    <property type="molecule type" value="Genomic_DNA"/>
</dbReference>
<evidence type="ECO:0000313" key="12">
    <source>
        <dbReference type="Proteomes" id="UP000366051"/>
    </source>
</evidence>
<evidence type="ECO:0000256" key="3">
    <source>
        <dbReference type="ARBA" id="ARBA00022106"/>
    </source>
</evidence>
<name>A0A5Q2N792_9FIRM</name>
<dbReference type="GO" id="GO:0042910">
    <property type="term" value="F:xenobiotic transmembrane transporter activity"/>
    <property type="evidence" value="ECO:0007669"/>
    <property type="project" value="InterPro"/>
</dbReference>
<feature type="transmembrane region" description="Helical" evidence="10">
    <location>
        <begin position="153"/>
        <end position="177"/>
    </location>
</feature>
<keyword evidence="12" id="KW-1185">Reference proteome</keyword>
<comment type="subcellular location">
    <subcellularLocation>
        <location evidence="1">Cell membrane</location>
        <topology evidence="1">Multi-pass membrane protein</topology>
    </subcellularLocation>
</comment>
<feature type="transmembrane region" description="Helical" evidence="10">
    <location>
        <begin position="45"/>
        <end position="69"/>
    </location>
</feature>
<accession>A0A5Q2N792</accession>